<feature type="transmembrane region" description="Helical" evidence="1">
    <location>
        <begin position="178"/>
        <end position="197"/>
    </location>
</feature>
<feature type="domain" description="Urease accessory protein UreH-like transmembrane" evidence="2">
    <location>
        <begin position="9"/>
        <end position="224"/>
    </location>
</feature>
<feature type="transmembrane region" description="Helical" evidence="1">
    <location>
        <begin position="91"/>
        <end position="112"/>
    </location>
</feature>
<evidence type="ECO:0000313" key="3">
    <source>
        <dbReference type="EMBL" id="VAW97754.1"/>
    </source>
</evidence>
<accession>A0A3B1AUX5</accession>
<feature type="transmembrane region" description="Helical" evidence="1">
    <location>
        <begin position="145"/>
        <end position="166"/>
    </location>
</feature>
<keyword evidence="1" id="KW-1133">Transmembrane helix</keyword>
<dbReference type="Pfam" id="PF13386">
    <property type="entry name" value="DsbD_2"/>
    <property type="match status" value="1"/>
</dbReference>
<evidence type="ECO:0000259" key="2">
    <source>
        <dbReference type="Pfam" id="PF13386"/>
    </source>
</evidence>
<sequence>MNVENVYIAAFLVGLLGGVHCVGMCGGIMSALTLGVHRNGIASSTDNTAVLFPYLLSYNFARITSYSIAGIIFGGLGAWLTNLVLFNQAQLVLKVVAGVFLVALGLYLANWWRGLSYLERMGNNLWRYIEPYARKFIPIKNKKQAFAAGLLWGWLPCGLVYSVLIWSLSSGSAIKGGLLMFSFGVGTLPSLLAMGLFATMLKRFMQLQMVRVFAALLIISFGVYQITTAML</sequence>
<feature type="transmembrane region" description="Helical" evidence="1">
    <location>
        <begin position="209"/>
        <end position="227"/>
    </location>
</feature>
<organism evidence="3">
    <name type="scientific">hydrothermal vent metagenome</name>
    <dbReference type="NCBI Taxonomy" id="652676"/>
    <lineage>
        <taxon>unclassified sequences</taxon>
        <taxon>metagenomes</taxon>
        <taxon>ecological metagenomes</taxon>
    </lineage>
</organism>
<gene>
    <name evidence="3" type="ORF">MNBD_GAMMA23-622</name>
</gene>
<keyword evidence="1" id="KW-0472">Membrane</keyword>
<name>A0A3B1AUX5_9ZZZZ</name>
<evidence type="ECO:0000256" key="1">
    <source>
        <dbReference type="SAM" id="Phobius"/>
    </source>
</evidence>
<feature type="transmembrane region" description="Helical" evidence="1">
    <location>
        <begin position="6"/>
        <end position="34"/>
    </location>
</feature>
<dbReference type="EMBL" id="UOFT01000061">
    <property type="protein sequence ID" value="VAW97754.1"/>
    <property type="molecule type" value="Genomic_DNA"/>
</dbReference>
<proteinExistence type="predicted"/>
<protein>
    <submittedName>
        <fullName evidence="3">Heavy-metal-associated domain (N-terminus) and membrane-bounded cytochrome biogenesis cycZ-like domain, possible membrane copper tolerance protein</fullName>
    </submittedName>
</protein>
<dbReference type="InterPro" id="IPR039447">
    <property type="entry name" value="UreH-like_TM_dom"/>
</dbReference>
<dbReference type="PANTHER" id="PTHR42208">
    <property type="entry name" value="HEAVY METAL TRANSPORTER-RELATED"/>
    <property type="match status" value="1"/>
</dbReference>
<dbReference type="PANTHER" id="PTHR42208:SF1">
    <property type="entry name" value="HEAVY METAL TRANSPORTER"/>
    <property type="match status" value="1"/>
</dbReference>
<reference evidence="3" key="1">
    <citation type="submission" date="2018-06" db="EMBL/GenBank/DDBJ databases">
        <authorList>
            <person name="Zhirakovskaya E."/>
        </authorList>
    </citation>
    <scope>NUCLEOTIDE SEQUENCE</scope>
</reference>
<feature type="transmembrane region" description="Helical" evidence="1">
    <location>
        <begin position="63"/>
        <end position="85"/>
    </location>
</feature>
<dbReference type="AlphaFoldDB" id="A0A3B1AUX5"/>
<keyword evidence="1" id="KW-0812">Transmembrane</keyword>